<evidence type="ECO:0000256" key="2">
    <source>
        <dbReference type="ARBA" id="ARBA00007358"/>
    </source>
</evidence>
<dbReference type="Gene3D" id="1.20.1090.10">
    <property type="entry name" value="Dehydroquinate synthase-like - alpha domain"/>
    <property type="match status" value="1"/>
</dbReference>
<evidence type="ECO:0000256" key="4">
    <source>
        <dbReference type="ARBA" id="ARBA00023027"/>
    </source>
</evidence>
<organism evidence="7 8">
    <name type="scientific">Litoribacillus peritrichatus</name>
    <dbReference type="NCBI Taxonomy" id="718191"/>
    <lineage>
        <taxon>Bacteria</taxon>
        <taxon>Pseudomonadati</taxon>
        <taxon>Pseudomonadota</taxon>
        <taxon>Gammaproteobacteria</taxon>
        <taxon>Oceanospirillales</taxon>
        <taxon>Oceanospirillaceae</taxon>
        <taxon>Litoribacillus</taxon>
    </lineage>
</organism>
<sequence length="398" mass="42443">MNSQSGLSIRPFTISRLPRILFGKGELSKLAGEIAHYGKRALIVTGGGSFTCSEHWSELQADLDKAGISWSLIRIPGEPSPEWVDQAVSQHKNDGFDVVVGVGGGSPLDAAKAIAGLLPGGNSVMDHLEGVGHGVSYQGPSLPYIAVPTTAGTGSEMTKNAVLSSNDQGFKKSFRDERLTAQVAIIDSNLLMSCPRAQLVANAMDAFTQLLESYTSPKNNPITDGLALSGLQYFLRGFSLNEEADLKGYDYLAYASMISGICLAQTGLGAVHGIASPLGAHFPIPHGVACGTNLAKVTETNIQALQTRDPNSFALGRYALVGKMLDTRFEGDQQQHLSNLVSVLWRWTESLALPKLSHYGMTAYHVDQIVAESGGNSMKTNPIVLSDSELKNVLVSRL</sequence>
<evidence type="ECO:0000256" key="3">
    <source>
        <dbReference type="ARBA" id="ARBA00023002"/>
    </source>
</evidence>
<dbReference type="PANTHER" id="PTHR11496:SF102">
    <property type="entry name" value="ALCOHOL DEHYDROGENASE 4"/>
    <property type="match status" value="1"/>
</dbReference>
<feature type="domain" description="Alcohol dehydrogenase iron-type/glycerol dehydrogenase GldA" evidence="5">
    <location>
        <begin position="19"/>
        <end position="187"/>
    </location>
</feature>
<reference evidence="8" key="1">
    <citation type="journal article" date="2019" name="Int. J. Syst. Evol. Microbiol.">
        <title>The Global Catalogue of Microorganisms (GCM) 10K type strain sequencing project: providing services to taxonomists for standard genome sequencing and annotation.</title>
        <authorList>
            <consortium name="The Broad Institute Genomics Platform"/>
            <consortium name="The Broad Institute Genome Sequencing Center for Infectious Disease"/>
            <person name="Wu L."/>
            <person name="Ma J."/>
        </authorList>
    </citation>
    <scope>NUCLEOTIDE SEQUENCE [LARGE SCALE GENOMIC DNA]</scope>
    <source>
        <strain evidence="8">JCM 17551</strain>
    </source>
</reference>
<protein>
    <submittedName>
        <fullName evidence="7">Iron-containing alcohol dehydrogenase</fullName>
    </submittedName>
</protein>
<evidence type="ECO:0000259" key="6">
    <source>
        <dbReference type="Pfam" id="PF25137"/>
    </source>
</evidence>
<dbReference type="Pfam" id="PF00465">
    <property type="entry name" value="Fe-ADH"/>
    <property type="match status" value="1"/>
</dbReference>
<dbReference type="SUPFAM" id="SSF56796">
    <property type="entry name" value="Dehydroquinate synthase-like"/>
    <property type="match status" value="1"/>
</dbReference>
<evidence type="ECO:0000313" key="7">
    <source>
        <dbReference type="EMBL" id="GAA3936122.1"/>
    </source>
</evidence>
<dbReference type="RefSeq" id="WP_344799972.1">
    <property type="nucleotide sequence ID" value="NZ_BAABBN010000012.1"/>
</dbReference>
<keyword evidence="4" id="KW-0520">NAD</keyword>
<evidence type="ECO:0000259" key="5">
    <source>
        <dbReference type="Pfam" id="PF00465"/>
    </source>
</evidence>
<accession>A0ABP7N3P8</accession>
<dbReference type="PANTHER" id="PTHR11496">
    <property type="entry name" value="ALCOHOL DEHYDROGENASE"/>
    <property type="match status" value="1"/>
</dbReference>
<comment type="similarity">
    <text evidence="2">Belongs to the iron-containing alcohol dehydrogenase family.</text>
</comment>
<dbReference type="Proteomes" id="UP001501565">
    <property type="component" value="Unassembled WGS sequence"/>
</dbReference>
<dbReference type="PROSITE" id="PS00060">
    <property type="entry name" value="ADH_IRON_2"/>
    <property type="match status" value="1"/>
</dbReference>
<dbReference type="Pfam" id="PF25137">
    <property type="entry name" value="ADH_Fe_C"/>
    <property type="match status" value="1"/>
</dbReference>
<dbReference type="InterPro" id="IPR001670">
    <property type="entry name" value="ADH_Fe/GldA"/>
</dbReference>
<dbReference type="InterPro" id="IPR056798">
    <property type="entry name" value="ADH_Fe_C"/>
</dbReference>
<keyword evidence="8" id="KW-1185">Reference proteome</keyword>
<comment type="caution">
    <text evidence="7">The sequence shown here is derived from an EMBL/GenBank/DDBJ whole genome shotgun (WGS) entry which is preliminary data.</text>
</comment>
<dbReference type="InterPro" id="IPR039697">
    <property type="entry name" value="Alcohol_dehydrogenase_Fe"/>
</dbReference>
<dbReference type="InterPro" id="IPR018211">
    <property type="entry name" value="ADH_Fe_CS"/>
</dbReference>
<comment type="cofactor">
    <cofactor evidence="1">
        <name>Fe cation</name>
        <dbReference type="ChEBI" id="CHEBI:24875"/>
    </cofactor>
</comment>
<evidence type="ECO:0000313" key="8">
    <source>
        <dbReference type="Proteomes" id="UP001501565"/>
    </source>
</evidence>
<dbReference type="Gene3D" id="3.40.50.1970">
    <property type="match status" value="1"/>
</dbReference>
<keyword evidence="3" id="KW-0560">Oxidoreductase</keyword>
<gene>
    <name evidence="7" type="ORF">GCM10022277_35720</name>
</gene>
<proteinExistence type="inferred from homology"/>
<feature type="domain" description="Fe-containing alcohol dehydrogenase-like C-terminal" evidence="6">
    <location>
        <begin position="200"/>
        <end position="394"/>
    </location>
</feature>
<name>A0ABP7N3P8_9GAMM</name>
<dbReference type="CDD" id="cd08183">
    <property type="entry name" value="Fe-ADH-like"/>
    <property type="match status" value="1"/>
</dbReference>
<dbReference type="EMBL" id="BAABBN010000012">
    <property type="protein sequence ID" value="GAA3936122.1"/>
    <property type="molecule type" value="Genomic_DNA"/>
</dbReference>
<evidence type="ECO:0000256" key="1">
    <source>
        <dbReference type="ARBA" id="ARBA00001962"/>
    </source>
</evidence>